<dbReference type="EMBL" id="BJYY01000001">
    <property type="protein sequence ID" value="GEO32500.1"/>
    <property type="molecule type" value="Genomic_DNA"/>
</dbReference>
<organism evidence="2 3">
    <name type="scientific">Cellulomonas aerilata</name>
    <dbReference type="NCBI Taxonomy" id="515326"/>
    <lineage>
        <taxon>Bacteria</taxon>
        <taxon>Bacillati</taxon>
        <taxon>Actinomycetota</taxon>
        <taxon>Actinomycetes</taxon>
        <taxon>Micrococcales</taxon>
        <taxon>Cellulomonadaceae</taxon>
        <taxon>Cellulomonas</taxon>
    </lineage>
</organism>
<evidence type="ECO:0000256" key="1">
    <source>
        <dbReference type="SAM" id="MobiDB-lite"/>
    </source>
</evidence>
<dbReference type="AlphaFoldDB" id="A0A512D895"/>
<gene>
    <name evidence="2" type="ORF">CAE01nite_02250</name>
</gene>
<comment type="caution">
    <text evidence="2">The sequence shown here is derived from an EMBL/GenBank/DDBJ whole genome shotgun (WGS) entry which is preliminary data.</text>
</comment>
<feature type="region of interest" description="Disordered" evidence="1">
    <location>
        <begin position="1"/>
        <end position="78"/>
    </location>
</feature>
<dbReference type="RefSeq" id="WP_146898700.1">
    <property type="nucleotide sequence ID" value="NZ_BAAARM010000001.1"/>
</dbReference>
<name>A0A512D895_9CELL</name>
<accession>A0A512D895</accession>
<protein>
    <submittedName>
        <fullName evidence="2">Uncharacterized protein</fullName>
    </submittedName>
</protein>
<evidence type="ECO:0000313" key="2">
    <source>
        <dbReference type="EMBL" id="GEO32500.1"/>
    </source>
</evidence>
<proteinExistence type="predicted"/>
<evidence type="ECO:0000313" key="3">
    <source>
        <dbReference type="Proteomes" id="UP000321181"/>
    </source>
</evidence>
<keyword evidence="3" id="KW-1185">Reference proteome</keyword>
<sequence length="78" mass="7827">MSDAPEDLAPLGSPAEAEVPQHTLDPDTVLPDDAAGAPPEQTQGYVLAVEDGAPLPPDGTQDPGAGELAPEFRAPGEG</sequence>
<reference evidence="2 3" key="1">
    <citation type="submission" date="2019-07" db="EMBL/GenBank/DDBJ databases">
        <title>Whole genome shotgun sequence of Cellulomonas aerilata NBRC 106308.</title>
        <authorList>
            <person name="Hosoyama A."/>
            <person name="Uohara A."/>
            <person name="Ohji S."/>
            <person name="Ichikawa N."/>
        </authorList>
    </citation>
    <scope>NUCLEOTIDE SEQUENCE [LARGE SCALE GENOMIC DNA]</scope>
    <source>
        <strain evidence="2 3">NBRC 106308</strain>
    </source>
</reference>
<dbReference type="Proteomes" id="UP000321181">
    <property type="component" value="Unassembled WGS sequence"/>
</dbReference>